<proteinExistence type="predicted"/>
<gene>
    <name evidence="3" type="ORF">Tci_909783</name>
</gene>
<feature type="region of interest" description="Disordered" evidence="1">
    <location>
        <begin position="44"/>
        <end position="84"/>
    </location>
</feature>
<keyword evidence="2" id="KW-0812">Transmembrane</keyword>
<accession>A0A699W0Q1</accession>
<feature type="compositionally biased region" description="Low complexity" evidence="1">
    <location>
        <begin position="55"/>
        <end position="64"/>
    </location>
</feature>
<organism evidence="3">
    <name type="scientific">Tanacetum cinerariifolium</name>
    <name type="common">Dalmatian daisy</name>
    <name type="synonym">Chrysanthemum cinerariifolium</name>
    <dbReference type="NCBI Taxonomy" id="118510"/>
    <lineage>
        <taxon>Eukaryota</taxon>
        <taxon>Viridiplantae</taxon>
        <taxon>Streptophyta</taxon>
        <taxon>Embryophyta</taxon>
        <taxon>Tracheophyta</taxon>
        <taxon>Spermatophyta</taxon>
        <taxon>Magnoliopsida</taxon>
        <taxon>eudicotyledons</taxon>
        <taxon>Gunneridae</taxon>
        <taxon>Pentapetalae</taxon>
        <taxon>asterids</taxon>
        <taxon>campanulids</taxon>
        <taxon>Asterales</taxon>
        <taxon>Asteraceae</taxon>
        <taxon>Asteroideae</taxon>
        <taxon>Anthemideae</taxon>
        <taxon>Anthemidinae</taxon>
        <taxon>Tanacetum</taxon>
    </lineage>
</organism>
<feature type="non-terminal residue" evidence="3">
    <location>
        <position position="1"/>
    </location>
</feature>
<feature type="transmembrane region" description="Helical" evidence="2">
    <location>
        <begin position="121"/>
        <end position="143"/>
    </location>
</feature>
<protein>
    <submittedName>
        <fullName evidence="3">Uncharacterized protein</fullName>
    </submittedName>
</protein>
<feature type="non-terminal residue" evidence="3">
    <location>
        <position position="161"/>
    </location>
</feature>
<dbReference type="AlphaFoldDB" id="A0A699W0Q1"/>
<evidence type="ECO:0000256" key="1">
    <source>
        <dbReference type="SAM" id="MobiDB-lite"/>
    </source>
</evidence>
<dbReference type="EMBL" id="BKCJ011491199">
    <property type="protein sequence ID" value="GFD37814.1"/>
    <property type="molecule type" value="Genomic_DNA"/>
</dbReference>
<keyword evidence="2" id="KW-1133">Transmembrane helix</keyword>
<evidence type="ECO:0000313" key="3">
    <source>
        <dbReference type="EMBL" id="GFD37814.1"/>
    </source>
</evidence>
<reference evidence="3" key="1">
    <citation type="journal article" date="2019" name="Sci. Rep.">
        <title>Draft genome of Tanacetum cinerariifolium, the natural source of mosquito coil.</title>
        <authorList>
            <person name="Yamashiro T."/>
            <person name="Shiraishi A."/>
            <person name="Satake H."/>
            <person name="Nakayama K."/>
        </authorList>
    </citation>
    <scope>NUCLEOTIDE SEQUENCE</scope>
</reference>
<keyword evidence="2" id="KW-0472">Membrane</keyword>
<sequence>VVIKDTPDVLKKKTPVQTQKHKGMKMLSDVALLEEAQIKMVIKRSKQETRFQHQAGGSSDGAGSQPEVPDEPKGKFIDTSKGVGSRPEVFDVSKVMSSDQESENESWGVVKMMMMMTKALISIKLNLMMKELNLMMIKVLILIEQMMKKKHKKMSSYILLM</sequence>
<name>A0A699W0Q1_TANCI</name>
<comment type="caution">
    <text evidence="3">The sequence shown here is derived from an EMBL/GenBank/DDBJ whole genome shotgun (WGS) entry which is preliminary data.</text>
</comment>
<evidence type="ECO:0000256" key="2">
    <source>
        <dbReference type="SAM" id="Phobius"/>
    </source>
</evidence>